<organism evidence="2 3">
    <name type="scientific">Amycolatopsis minnesotensis</name>
    <dbReference type="NCBI Taxonomy" id="337894"/>
    <lineage>
        <taxon>Bacteria</taxon>
        <taxon>Bacillati</taxon>
        <taxon>Actinomycetota</taxon>
        <taxon>Actinomycetes</taxon>
        <taxon>Pseudonocardiales</taxon>
        <taxon>Pseudonocardiaceae</taxon>
        <taxon>Amycolatopsis</taxon>
    </lineage>
</organism>
<dbReference type="Pfam" id="PF13560">
    <property type="entry name" value="HTH_31"/>
    <property type="match status" value="1"/>
</dbReference>
<dbReference type="PROSITE" id="PS50943">
    <property type="entry name" value="HTH_CROC1"/>
    <property type="match status" value="1"/>
</dbReference>
<dbReference type="Proteomes" id="UP001501116">
    <property type="component" value="Unassembled WGS sequence"/>
</dbReference>
<name>A0ABN2SMH4_9PSEU</name>
<dbReference type="Pfam" id="PF19054">
    <property type="entry name" value="DUF5753"/>
    <property type="match status" value="1"/>
</dbReference>
<dbReference type="Gene3D" id="1.10.260.40">
    <property type="entry name" value="lambda repressor-like DNA-binding domains"/>
    <property type="match status" value="1"/>
</dbReference>
<keyword evidence="3" id="KW-1185">Reference proteome</keyword>
<reference evidence="2 3" key="1">
    <citation type="journal article" date="2019" name="Int. J. Syst. Evol. Microbiol.">
        <title>The Global Catalogue of Microorganisms (GCM) 10K type strain sequencing project: providing services to taxonomists for standard genome sequencing and annotation.</title>
        <authorList>
            <consortium name="The Broad Institute Genomics Platform"/>
            <consortium name="The Broad Institute Genome Sequencing Center for Infectious Disease"/>
            <person name="Wu L."/>
            <person name="Ma J."/>
        </authorList>
    </citation>
    <scope>NUCLEOTIDE SEQUENCE [LARGE SCALE GENOMIC DNA]</scope>
    <source>
        <strain evidence="2 3">JCM 14545</strain>
    </source>
</reference>
<protein>
    <submittedName>
        <fullName evidence="2">Scr1 family TA system antitoxin-like transcriptional regulator</fullName>
    </submittedName>
</protein>
<dbReference type="InterPro" id="IPR001387">
    <property type="entry name" value="Cro/C1-type_HTH"/>
</dbReference>
<dbReference type="RefSeq" id="WP_344430544.1">
    <property type="nucleotide sequence ID" value="NZ_BAAANN010000049.1"/>
</dbReference>
<dbReference type="InterPro" id="IPR010982">
    <property type="entry name" value="Lambda_DNA-bd_dom_sf"/>
</dbReference>
<accession>A0ABN2SMH4</accession>
<dbReference type="CDD" id="cd00093">
    <property type="entry name" value="HTH_XRE"/>
    <property type="match status" value="1"/>
</dbReference>
<dbReference type="SMART" id="SM00530">
    <property type="entry name" value="HTH_XRE"/>
    <property type="match status" value="1"/>
</dbReference>
<feature type="domain" description="HTH cro/C1-type" evidence="1">
    <location>
        <begin position="17"/>
        <end position="70"/>
    </location>
</feature>
<proteinExistence type="predicted"/>
<gene>
    <name evidence="2" type="ORF">GCM10009754_78540</name>
</gene>
<dbReference type="EMBL" id="BAAANN010000049">
    <property type="protein sequence ID" value="GAA1988681.1"/>
    <property type="molecule type" value="Genomic_DNA"/>
</dbReference>
<dbReference type="InterPro" id="IPR043917">
    <property type="entry name" value="DUF5753"/>
</dbReference>
<evidence type="ECO:0000313" key="3">
    <source>
        <dbReference type="Proteomes" id="UP001501116"/>
    </source>
</evidence>
<evidence type="ECO:0000313" key="2">
    <source>
        <dbReference type="EMBL" id="GAA1988681.1"/>
    </source>
</evidence>
<evidence type="ECO:0000259" key="1">
    <source>
        <dbReference type="PROSITE" id="PS50943"/>
    </source>
</evidence>
<comment type="caution">
    <text evidence="2">The sequence shown here is derived from an EMBL/GenBank/DDBJ whole genome shotgun (WGS) entry which is preliminary data.</text>
</comment>
<sequence>MPPKPPGVKAKALGAWLRVCREEAGLSLREASEAADWDKSTLSRLETGKRNVSADEIAQLLGVFRVRGQVKKEIMALARTMDEPGWWGRSEGVEGLPKESVTLAEYEGMATRITNWAPLLIPGLLQTSDYTRAWLRGTGTSPVGIESRVAMRAKRQQILRTSVRYVAYLGESALRARVGDAATSARQLAALREAGSLGTVSIRVVPGNAGPHAGQLVTFLTLEFPSAPPVVLVELLRSSIFMDEQRQTEPYFDTVTRLAEVAMSEAESARLITHLQVRLTEHGEARSLG</sequence>
<dbReference type="SUPFAM" id="SSF47413">
    <property type="entry name" value="lambda repressor-like DNA-binding domains"/>
    <property type="match status" value="1"/>
</dbReference>